<gene>
    <name evidence="16" type="ORF">EDS130_LOCUS21782</name>
    <name evidence="15" type="ORF">XAT740_LOCUS17304</name>
</gene>
<dbReference type="PANTHER" id="PTHR31201:SF1">
    <property type="entry name" value="GLYCEROPHOSPHOCHOLINE ACYLTRANSFERASE 1"/>
    <property type="match status" value="1"/>
</dbReference>
<feature type="transmembrane region" description="Helical" evidence="14">
    <location>
        <begin position="308"/>
        <end position="331"/>
    </location>
</feature>
<evidence type="ECO:0000256" key="7">
    <source>
        <dbReference type="ARBA" id="ARBA00022989"/>
    </source>
</evidence>
<keyword evidence="17" id="KW-1185">Reference proteome</keyword>
<dbReference type="GO" id="GO:0006656">
    <property type="term" value="P:phosphatidylcholine biosynthetic process"/>
    <property type="evidence" value="ECO:0007669"/>
    <property type="project" value="TreeGrafter"/>
</dbReference>
<evidence type="ECO:0000313" key="16">
    <source>
        <dbReference type="EMBL" id="CAF1135196.1"/>
    </source>
</evidence>
<keyword evidence="7 14" id="KW-1133">Transmembrane helix</keyword>
<evidence type="ECO:0000256" key="14">
    <source>
        <dbReference type="SAM" id="Phobius"/>
    </source>
</evidence>
<dbReference type="EMBL" id="CAJNOJ010000111">
    <property type="protein sequence ID" value="CAF1135196.1"/>
    <property type="molecule type" value="Genomic_DNA"/>
</dbReference>
<protein>
    <recommendedName>
        <fullName evidence="3">Glycerophosphocholine acyltransferase 1</fullName>
    </recommendedName>
</protein>
<feature type="region of interest" description="Disordered" evidence="13">
    <location>
        <begin position="377"/>
        <end position="405"/>
    </location>
</feature>
<keyword evidence="4" id="KW-0444">Lipid biosynthesis</keyword>
<accession>A0A814RN78</accession>
<keyword evidence="6 14" id="KW-0812">Transmembrane</keyword>
<feature type="compositionally biased region" description="Basic and acidic residues" evidence="13">
    <location>
        <begin position="390"/>
        <end position="405"/>
    </location>
</feature>
<evidence type="ECO:0000256" key="11">
    <source>
        <dbReference type="ARBA" id="ARBA00023264"/>
    </source>
</evidence>
<dbReference type="Pfam" id="PF10998">
    <property type="entry name" value="DUF2838"/>
    <property type="match status" value="1"/>
</dbReference>
<dbReference type="EMBL" id="CAJNOR010001125">
    <property type="protein sequence ID" value="CAF1080702.1"/>
    <property type="molecule type" value="Genomic_DNA"/>
</dbReference>
<reference evidence="16" key="1">
    <citation type="submission" date="2021-02" db="EMBL/GenBank/DDBJ databases">
        <authorList>
            <person name="Nowell W R."/>
        </authorList>
    </citation>
    <scope>NUCLEOTIDE SEQUENCE</scope>
</reference>
<feature type="transmembrane region" description="Helical" evidence="14">
    <location>
        <begin position="241"/>
        <end position="262"/>
    </location>
</feature>
<evidence type="ECO:0000256" key="5">
    <source>
        <dbReference type="ARBA" id="ARBA00022679"/>
    </source>
</evidence>
<evidence type="ECO:0000256" key="3">
    <source>
        <dbReference type="ARBA" id="ARBA00019082"/>
    </source>
</evidence>
<evidence type="ECO:0000313" key="17">
    <source>
        <dbReference type="Proteomes" id="UP000663828"/>
    </source>
</evidence>
<evidence type="ECO:0000256" key="12">
    <source>
        <dbReference type="ARBA" id="ARBA00023315"/>
    </source>
</evidence>
<keyword evidence="9 14" id="KW-0472">Membrane</keyword>
<evidence type="ECO:0000256" key="1">
    <source>
        <dbReference type="ARBA" id="ARBA00004141"/>
    </source>
</evidence>
<keyword evidence="11" id="KW-1208">Phospholipid metabolism</keyword>
<evidence type="ECO:0000256" key="8">
    <source>
        <dbReference type="ARBA" id="ARBA00023098"/>
    </source>
</evidence>
<evidence type="ECO:0000256" key="9">
    <source>
        <dbReference type="ARBA" id="ARBA00023136"/>
    </source>
</evidence>
<feature type="transmembrane region" description="Helical" evidence="14">
    <location>
        <begin position="139"/>
        <end position="158"/>
    </location>
</feature>
<keyword evidence="5" id="KW-0808">Transferase</keyword>
<evidence type="ECO:0000256" key="10">
    <source>
        <dbReference type="ARBA" id="ARBA00023209"/>
    </source>
</evidence>
<feature type="transmembrane region" description="Helical" evidence="14">
    <location>
        <begin position="164"/>
        <end position="184"/>
    </location>
</feature>
<evidence type="ECO:0000313" key="18">
    <source>
        <dbReference type="Proteomes" id="UP000663852"/>
    </source>
</evidence>
<feature type="transmembrane region" description="Helical" evidence="14">
    <location>
        <begin position="90"/>
        <end position="109"/>
    </location>
</feature>
<dbReference type="OrthoDB" id="406287at2759"/>
<keyword evidence="8" id="KW-0443">Lipid metabolism</keyword>
<evidence type="ECO:0000313" key="15">
    <source>
        <dbReference type="EMBL" id="CAF1080702.1"/>
    </source>
</evidence>
<dbReference type="AlphaFoldDB" id="A0A814RN78"/>
<organism evidence="16 18">
    <name type="scientific">Adineta ricciae</name>
    <name type="common">Rotifer</name>
    <dbReference type="NCBI Taxonomy" id="249248"/>
    <lineage>
        <taxon>Eukaryota</taxon>
        <taxon>Metazoa</taxon>
        <taxon>Spiralia</taxon>
        <taxon>Gnathifera</taxon>
        <taxon>Rotifera</taxon>
        <taxon>Eurotatoria</taxon>
        <taxon>Bdelloidea</taxon>
        <taxon>Adinetida</taxon>
        <taxon>Adinetidae</taxon>
        <taxon>Adineta</taxon>
    </lineage>
</organism>
<comment type="subcellular location">
    <subcellularLocation>
        <location evidence="1">Membrane</location>
        <topology evidence="1">Multi-pass membrane protein</topology>
    </subcellularLocation>
</comment>
<feature type="transmembrane region" description="Helical" evidence="14">
    <location>
        <begin position="115"/>
        <end position="132"/>
    </location>
</feature>
<evidence type="ECO:0000256" key="6">
    <source>
        <dbReference type="ARBA" id="ARBA00022692"/>
    </source>
</evidence>
<keyword evidence="12" id="KW-0012">Acyltransferase</keyword>
<evidence type="ECO:0000256" key="2">
    <source>
        <dbReference type="ARBA" id="ARBA00006675"/>
    </source>
</evidence>
<dbReference type="PANTHER" id="PTHR31201">
    <property type="entry name" value="OS01G0585100 PROTEIN"/>
    <property type="match status" value="1"/>
</dbReference>
<feature type="transmembrane region" description="Helical" evidence="14">
    <location>
        <begin position="196"/>
        <end position="216"/>
    </location>
</feature>
<evidence type="ECO:0000256" key="4">
    <source>
        <dbReference type="ARBA" id="ARBA00022516"/>
    </source>
</evidence>
<feature type="transmembrane region" description="Helical" evidence="14">
    <location>
        <begin position="337"/>
        <end position="357"/>
    </location>
</feature>
<dbReference type="Proteomes" id="UP000663828">
    <property type="component" value="Unassembled WGS sequence"/>
</dbReference>
<dbReference type="GO" id="GO:0016020">
    <property type="term" value="C:membrane"/>
    <property type="evidence" value="ECO:0007669"/>
    <property type="project" value="UniProtKB-SubCell"/>
</dbReference>
<proteinExistence type="inferred from homology"/>
<name>A0A814RN78_ADIRI</name>
<evidence type="ECO:0000256" key="13">
    <source>
        <dbReference type="SAM" id="MobiDB-lite"/>
    </source>
</evidence>
<dbReference type="GO" id="GO:0016746">
    <property type="term" value="F:acyltransferase activity"/>
    <property type="evidence" value="ECO:0007669"/>
    <property type="project" value="UniProtKB-KW"/>
</dbReference>
<dbReference type="InterPro" id="IPR021261">
    <property type="entry name" value="GPCAT"/>
</dbReference>
<dbReference type="Proteomes" id="UP000663852">
    <property type="component" value="Unassembled WGS sequence"/>
</dbReference>
<comment type="caution">
    <text evidence="16">The sequence shown here is derived from an EMBL/GenBank/DDBJ whole genome shotgun (WGS) entry which is preliminary data.</text>
</comment>
<comment type="similarity">
    <text evidence="2">Belongs to the GPC1 family.</text>
</comment>
<sequence length="405" mass="47822">MKNDQQPQNEIEDQDYDLNFYDLLEGITDRIDAISQRIEEHKQDSRQRWQRTKGEVDEQKRLLKIQLEKRVQILSENLKKPDFIRTRDKITFTVGVANTCFSPLIAGQWPHLLPIVYTIQALFLITLRFFIYKHKHWHYFIYDLCYYANLLTLIYIWILPTSEILFSVCYTLAHGPLAVAIILWRNSLVFHSFDKVTSIFIHMYPPLTMFTLRWLVPIEHQIKHYPAIINVGSTLPVGRTILYTILFYSVWQALYFIFIVYGRREKVQSGSRVTSYTWLLNDKKGFVARLVDKVGFAESDNEINIYKVLFYFLLQFAYMLISILPVCLWYYQYKYINAIFLCSVFAVSVYNGASFYIEVFSRQYIKSLELLQGWENPGADKSSSSTHQSSKTESHKIDEQNKKTS</sequence>
<keyword evidence="10" id="KW-0594">Phospholipid biosynthesis</keyword>